<dbReference type="Proteomes" id="UP000177376">
    <property type="component" value="Unassembled WGS sequence"/>
</dbReference>
<proteinExistence type="inferred from homology"/>
<feature type="transmembrane region" description="Helical" evidence="7">
    <location>
        <begin position="12"/>
        <end position="30"/>
    </location>
</feature>
<evidence type="ECO:0000256" key="2">
    <source>
        <dbReference type="ARBA" id="ARBA00006464"/>
    </source>
</evidence>
<dbReference type="Gene3D" id="3.40.50.720">
    <property type="entry name" value="NAD(P)-binding Rossmann-like Domain"/>
    <property type="match status" value="1"/>
</dbReference>
<comment type="similarity">
    <text evidence="2">Belongs to the bacterial sugar transferase family.</text>
</comment>
<dbReference type="InterPro" id="IPR017475">
    <property type="entry name" value="EPS_sugar_tfrase"/>
</dbReference>
<organism evidence="9 10">
    <name type="scientific">Candidatus Buchananbacteria bacterium RIFCSPLOWO2_01_FULL_39_33</name>
    <dbReference type="NCBI Taxonomy" id="1797543"/>
    <lineage>
        <taxon>Bacteria</taxon>
        <taxon>Candidatus Buchananiibacteriota</taxon>
    </lineage>
</organism>
<comment type="subcellular location">
    <subcellularLocation>
        <location evidence="1">Membrane</location>
        <topology evidence="1">Multi-pass membrane protein</topology>
    </subcellularLocation>
</comment>
<dbReference type="GO" id="GO:0016780">
    <property type="term" value="F:phosphotransferase activity, for other substituted phosphate groups"/>
    <property type="evidence" value="ECO:0007669"/>
    <property type="project" value="TreeGrafter"/>
</dbReference>
<name>A0A1G1YLD0_9BACT</name>
<dbReference type="Pfam" id="PF02397">
    <property type="entry name" value="Bac_transf"/>
    <property type="match status" value="1"/>
</dbReference>
<evidence type="ECO:0000259" key="8">
    <source>
        <dbReference type="Pfam" id="PF02397"/>
    </source>
</evidence>
<dbReference type="PANTHER" id="PTHR30576">
    <property type="entry name" value="COLANIC BIOSYNTHESIS UDP-GLUCOSE LIPID CARRIER TRANSFERASE"/>
    <property type="match status" value="1"/>
</dbReference>
<dbReference type="EMBL" id="MHIM01000004">
    <property type="protein sequence ID" value="OGY53109.1"/>
    <property type="molecule type" value="Genomic_DNA"/>
</dbReference>
<keyword evidence="3" id="KW-0808">Transferase</keyword>
<comment type="caution">
    <text evidence="9">The sequence shown here is derived from an EMBL/GenBank/DDBJ whole genome shotgun (WGS) entry which is preliminary data.</text>
</comment>
<feature type="transmembrane region" description="Helical" evidence="7">
    <location>
        <begin position="274"/>
        <end position="297"/>
    </location>
</feature>
<accession>A0A1G1YLD0</accession>
<evidence type="ECO:0000256" key="4">
    <source>
        <dbReference type="ARBA" id="ARBA00022692"/>
    </source>
</evidence>
<evidence type="ECO:0000256" key="3">
    <source>
        <dbReference type="ARBA" id="ARBA00022679"/>
    </source>
</evidence>
<dbReference type="AlphaFoldDB" id="A0A1G1YLD0"/>
<dbReference type="NCBIfam" id="TIGR03025">
    <property type="entry name" value="EPS_sugtrans"/>
    <property type="match status" value="1"/>
</dbReference>
<dbReference type="PANTHER" id="PTHR30576:SF0">
    <property type="entry name" value="UNDECAPRENYL-PHOSPHATE N-ACETYLGALACTOSAMINYL 1-PHOSPHATE TRANSFERASE-RELATED"/>
    <property type="match status" value="1"/>
</dbReference>
<feature type="domain" description="Bacterial sugar transferase" evidence="8">
    <location>
        <begin position="269"/>
        <end position="462"/>
    </location>
</feature>
<evidence type="ECO:0000313" key="9">
    <source>
        <dbReference type="EMBL" id="OGY53109.1"/>
    </source>
</evidence>
<evidence type="ECO:0000256" key="5">
    <source>
        <dbReference type="ARBA" id="ARBA00022989"/>
    </source>
</evidence>
<sequence>MKKSEIAISASLLPIDYLTVILAGLAAYFIRFWQPVQEIRPAIFELSFESYLSLLWVIALLWPLGFALAGLYSMRGTSRPIDEIYKIVLGSSTAVAILMFIFFFSRNLFDSRFIIIAGWIFSTLFVIMTRGLIRFIQHRLYRYGLGVHRVVIIGKGQLANEAVENFKKDIKAGYKIVAKFFDFSQTVENQLYELIKKNKIDELLVADANISDEEVNRLNNFSYLNHLTLKFVAGIFDSPIINFEFNTVANLPIIEVKKTRLDGWGKVYKRTFDIFASFILIIILSPLMILMTLLIIIDSRGGVFFSYQRIGQGSQPFNYFKFRSMVKNAHQKRFDEDFLKSQENLRAGTPMIKFKDDPRITRVGKIIRRFSLDELPELFNVLIGKMSLVGPRPHEVEEVAKYNIRQKRVLTIKPGMTGMAQVAGRSDLDFNEEIRLDIWYMENWSPKLDWLILLKTPMAVLKKRKTE</sequence>
<feature type="transmembrane region" description="Helical" evidence="7">
    <location>
        <begin position="111"/>
        <end position="133"/>
    </location>
</feature>
<protein>
    <recommendedName>
        <fullName evidence="8">Bacterial sugar transferase domain-containing protein</fullName>
    </recommendedName>
</protein>
<evidence type="ECO:0000256" key="1">
    <source>
        <dbReference type="ARBA" id="ARBA00004141"/>
    </source>
</evidence>
<keyword evidence="5 7" id="KW-1133">Transmembrane helix</keyword>
<gene>
    <name evidence="9" type="ORF">A3A02_00125</name>
</gene>
<keyword evidence="4 7" id="KW-0812">Transmembrane</keyword>
<dbReference type="InterPro" id="IPR003362">
    <property type="entry name" value="Bact_transf"/>
</dbReference>
<dbReference type="Pfam" id="PF13727">
    <property type="entry name" value="CoA_binding_3"/>
    <property type="match status" value="1"/>
</dbReference>
<evidence type="ECO:0000313" key="10">
    <source>
        <dbReference type="Proteomes" id="UP000177376"/>
    </source>
</evidence>
<dbReference type="GO" id="GO:0016020">
    <property type="term" value="C:membrane"/>
    <property type="evidence" value="ECO:0007669"/>
    <property type="project" value="UniProtKB-SubCell"/>
</dbReference>
<feature type="transmembrane region" description="Helical" evidence="7">
    <location>
        <begin position="84"/>
        <end position="105"/>
    </location>
</feature>
<keyword evidence="6 7" id="KW-0472">Membrane</keyword>
<evidence type="ECO:0000256" key="7">
    <source>
        <dbReference type="SAM" id="Phobius"/>
    </source>
</evidence>
<evidence type="ECO:0000256" key="6">
    <source>
        <dbReference type="ARBA" id="ARBA00023136"/>
    </source>
</evidence>
<reference evidence="9 10" key="1">
    <citation type="journal article" date="2016" name="Nat. Commun.">
        <title>Thousands of microbial genomes shed light on interconnected biogeochemical processes in an aquifer system.</title>
        <authorList>
            <person name="Anantharaman K."/>
            <person name="Brown C.T."/>
            <person name="Hug L.A."/>
            <person name="Sharon I."/>
            <person name="Castelle C.J."/>
            <person name="Probst A.J."/>
            <person name="Thomas B.C."/>
            <person name="Singh A."/>
            <person name="Wilkins M.J."/>
            <person name="Karaoz U."/>
            <person name="Brodie E.L."/>
            <person name="Williams K.H."/>
            <person name="Hubbard S.S."/>
            <person name="Banfield J.F."/>
        </authorList>
    </citation>
    <scope>NUCLEOTIDE SEQUENCE [LARGE SCALE GENOMIC DNA]</scope>
</reference>
<feature type="transmembrane region" description="Helical" evidence="7">
    <location>
        <begin position="50"/>
        <end position="72"/>
    </location>
</feature>